<dbReference type="RefSeq" id="WP_076733978.1">
    <property type="nucleotide sequence ID" value="NZ_CP019352.1"/>
</dbReference>
<gene>
    <name evidence="1" type="ORF">BWR22_12400</name>
</gene>
<reference evidence="1 2" key="1">
    <citation type="submission" date="2017-01" db="EMBL/GenBank/DDBJ databases">
        <title>Complete genome of Lacinutrix venerupis DOK2-8 isolated from seawater in Dokdo.</title>
        <authorList>
            <person name="Chi W.-J."/>
            <person name="Kim J.H."/>
        </authorList>
    </citation>
    <scope>NUCLEOTIDE SEQUENCE [LARGE SCALE GENOMIC DNA]</scope>
    <source>
        <strain evidence="1 2">DOK2-8</strain>
    </source>
</reference>
<evidence type="ECO:0000313" key="1">
    <source>
        <dbReference type="EMBL" id="APY01074.1"/>
    </source>
</evidence>
<sequence>MNKSAILFLGFVFLFTTSYAQLKIELNKVYSSSFLINNNIKVKTLASNLSFNSKKLITLLNKEFGVFNEAAKVDLGTIYLWENINIKKVNTKNCSLIVNEASYSEGCENIDGKITYTKIPTINVYILDEDRNNILDFDSKKDKMEKFLKKLINKASKN</sequence>
<evidence type="ECO:0000313" key="2">
    <source>
        <dbReference type="Proteomes" id="UP000187506"/>
    </source>
</evidence>
<proteinExistence type="predicted"/>
<organism evidence="1 2">
    <name type="scientific">Lacinutrix venerupis</name>
    <dbReference type="NCBI Taxonomy" id="1486034"/>
    <lineage>
        <taxon>Bacteria</taxon>
        <taxon>Pseudomonadati</taxon>
        <taxon>Bacteroidota</taxon>
        <taxon>Flavobacteriia</taxon>
        <taxon>Flavobacteriales</taxon>
        <taxon>Flavobacteriaceae</taxon>
        <taxon>Lacinutrix</taxon>
    </lineage>
</organism>
<keyword evidence="2" id="KW-1185">Reference proteome</keyword>
<dbReference type="EMBL" id="CP019352">
    <property type="protein sequence ID" value="APY01074.1"/>
    <property type="molecule type" value="Genomic_DNA"/>
</dbReference>
<name>A0AAC9PXX2_9FLAO</name>
<protein>
    <submittedName>
        <fullName evidence="1">Uncharacterized protein</fullName>
    </submittedName>
</protein>
<accession>A0AAC9PXX2</accession>
<dbReference type="Proteomes" id="UP000187506">
    <property type="component" value="Chromosome"/>
</dbReference>
<dbReference type="AlphaFoldDB" id="A0AAC9PXX2"/>
<dbReference type="KEGG" id="lvn:BWR22_12400"/>